<reference evidence="1 2" key="1">
    <citation type="journal article" date="2016" name="J. Virol.">
        <title>Concurrence of Iridovirus, Polyomavirus, and a Unique Member of a New Group of Fish Papillomaviruses in Lymphocystis Disease-Affected Gilthead Sea Bream.</title>
        <authorList>
            <person name="Lopez-Bueno A."/>
            <person name="Mavian C."/>
            <person name="Labella A.M."/>
            <person name="Castro D."/>
            <person name="Borrego J.J."/>
            <person name="Alcami A."/>
            <person name="Alejo A."/>
        </authorList>
    </citation>
    <scope>NUCLEOTIDE SEQUENCE [LARGE SCALE GENOMIC DNA]</scope>
    <source>
        <strain evidence="1">SA9</strain>
    </source>
</reference>
<sequence length="41" mass="4922">MQFYIKTIDKLTLKIHYFKIADDLSIFKGLRLLIVITFTFI</sequence>
<dbReference type="Proteomes" id="UP000149121">
    <property type="component" value="Segment"/>
</dbReference>
<name>A0A1B2RW23_9VIRU</name>
<accession>A0A1B2RW23</accession>
<evidence type="ECO:0000313" key="1">
    <source>
        <dbReference type="EMBL" id="AOC55210.1"/>
    </source>
</evidence>
<evidence type="ECO:0000313" key="2">
    <source>
        <dbReference type="Proteomes" id="UP000149121"/>
    </source>
</evidence>
<gene>
    <name evidence="1" type="ORF">LCDVSa126L</name>
</gene>
<protein>
    <submittedName>
        <fullName evidence="1">Uncharacterized protein</fullName>
    </submittedName>
</protein>
<keyword evidence="2" id="KW-1185">Reference proteome</keyword>
<proteinExistence type="predicted"/>
<dbReference type="KEGG" id="vg:30902702"/>
<dbReference type="EMBL" id="KX643370">
    <property type="protein sequence ID" value="AOC55210.1"/>
    <property type="molecule type" value="Genomic_DNA"/>
</dbReference>
<organism evidence="1 2">
    <name type="scientific">Lymphocystis disease virus 3</name>
    <dbReference type="NCBI Taxonomy" id="2560566"/>
    <lineage>
        <taxon>Viruses</taxon>
        <taxon>Varidnaviria</taxon>
        <taxon>Bamfordvirae</taxon>
        <taxon>Nucleocytoviricota</taxon>
        <taxon>Megaviricetes</taxon>
        <taxon>Pimascovirales</taxon>
        <taxon>Pimascovirales incertae sedis</taxon>
        <taxon>Iridoviridae</taxon>
        <taxon>Alphairidovirinae</taxon>
        <taxon>Lymphocystivirus</taxon>
        <taxon>Lymphocystivirus sparus1</taxon>
    </lineage>
</organism>